<dbReference type="Pfam" id="PF13927">
    <property type="entry name" value="Ig_3"/>
    <property type="match status" value="1"/>
</dbReference>
<keyword evidence="6" id="KW-1015">Disulfide bond</keyword>
<evidence type="ECO:0000256" key="3">
    <source>
        <dbReference type="ARBA" id="ARBA00022729"/>
    </source>
</evidence>
<comment type="subcellular location">
    <subcellularLocation>
        <location evidence="1">Membrane</location>
        <topology evidence="1">Single-pass type I membrane protein</topology>
    </subcellularLocation>
</comment>
<dbReference type="InterPro" id="IPR003598">
    <property type="entry name" value="Ig_sub2"/>
</dbReference>
<proteinExistence type="predicted"/>
<dbReference type="InterPro" id="IPR007110">
    <property type="entry name" value="Ig-like_dom"/>
</dbReference>
<dbReference type="Gene3D" id="2.60.40.10">
    <property type="entry name" value="Immunoglobulins"/>
    <property type="match status" value="2"/>
</dbReference>
<dbReference type="AlphaFoldDB" id="A0A3Q2CQS6"/>
<evidence type="ECO:0000313" key="11">
    <source>
        <dbReference type="Proteomes" id="UP000265020"/>
    </source>
</evidence>
<keyword evidence="3" id="KW-0732">Signal</keyword>
<keyword evidence="2 8" id="KW-0812">Transmembrane</keyword>
<evidence type="ECO:0000259" key="9">
    <source>
        <dbReference type="PROSITE" id="PS50835"/>
    </source>
</evidence>
<dbReference type="PANTHER" id="PTHR44969:SF1">
    <property type="entry name" value="CELL SURFACE A33 ANTIGEN"/>
    <property type="match status" value="1"/>
</dbReference>
<organism evidence="10 11">
    <name type="scientific">Cyprinodon variegatus</name>
    <name type="common">Sheepshead minnow</name>
    <dbReference type="NCBI Taxonomy" id="28743"/>
    <lineage>
        <taxon>Eukaryota</taxon>
        <taxon>Metazoa</taxon>
        <taxon>Chordata</taxon>
        <taxon>Craniata</taxon>
        <taxon>Vertebrata</taxon>
        <taxon>Euteleostomi</taxon>
        <taxon>Actinopterygii</taxon>
        <taxon>Neopterygii</taxon>
        <taxon>Teleostei</taxon>
        <taxon>Neoteleostei</taxon>
        <taxon>Acanthomorphata</taxon>
        <taxon>Ovalentaria</taxon>
        <taxon>Atherinomorphae</taxon>
        <taxon>Cyprinodontiformes</taxon>
        <taxon>Cyprinodontidae</taxon>
        <taxon>Cyprinodon</taxon>
    </lineage>
</organism>
<dbReference type="InterPro" id="IPR013783">
    <property type="entry name" value="Ig-like_fold"/>
</dbReference>
<reference evidence="10" key="2">
    <citation type="submission" date="2025-09" db="UniProtKB">
        <authorList>
            <consortium name="Ensembl"/>
        </authorList>
    </citation>
    <scope>IDENTIFICATION</scope>
</reference>
<feature type="domain" description="Ig-like" evidence="9">
    <location>
        <begin position="123"/>
        <end position="207"/>
    </location>
</feature>
<dbReference type="GeneTree" id="ENSGT00940000160248"/>
<dbReference type="GO" id="GO:0005886">
    <property type="term" value="C:plasma membrane"/>
    <property type="evidence" value="ECO:0007669"/>
    <property type="project" value="InterPro"/>
</dbReference>
<sequence length="271" mass="29962">MFHLEVWSSTAAINVEIPKAAYEFARGDNVTLPCTFQSALPKIDLAVISWSADGPKTNADKKYDGRVAVDVKVNGASVKADLKLSSITLDDNKEFECEVQIPSDDEGKLIDATRLIVLVAPSPPICKIEGKAEYGQNINITCKSEEGSPAPTYKWQSRDVRNALRAPWPRTTDRILSLYNISKETSGFYVCTSSNKIRSATCNITLTVMPPSMNVGPVARIITGVVLALILFIVIIEYCCCQKKDKDNEEYTMAPYVLLLLHSRLNPNKTR</sequence>
<keyword evidence="7" id="KW-0393">Immunoglobulin domain</keyword>
<keyword evidence="5 8" id="KW-0472">Membrane</keyword>
<accession>A0A3Q2CQS6</accession>
<protein>
    <recommendedName>
        <fullName evidence="9">Ig-like domain-containing protein</fullName>
    </recommendedName>
</protein>
<dbReference type="Ensembl" id="ENSCVAT00000002412.1">
    <property type="protein sequence ID" value="ENSCVAP00000007966.1"/>
    <property type="gene ID" value="ENSCVAG00000009724.1"/>
</dbReference>
<dbReference type="PROSITE" id="PS50835">
    <property type="entry name" value="IG_LIKE"/>
    <property type="match status" value="2"/>
</dbReference>
<dbReference type="OMA" id="KPRRDEY"/>
<dbReference type="PANTHER" id="PTHR44969">
    <property type="entry name" value="CELL SURFACE A33 ANTIGEN"/>
    <property type="match status" value="1"/>
</dbReference>
<feature type="transmembrane region" description="Helical" evidence="8">
    <location>
        <begin position="218"/>
        <end position="240"/>
    </location>
</feature>
<evidence type="ECO:0000313" key="10">
    <source>
        <dbReference type="Ensembl" id="ENSCVAP00000007966.1"/>
    </source>
</evidence>
<reference evidence="10" key="1">
    <citation type="submission" date="2025-08" db="UniProtKB">
        <authorList>
            <consortium name="Ensembl"/>
        </authorList>
    </citation>
    <scope>IDENTIFICATION</scope>
</reference>
<evidence type="ECO:0000256" key="8">
    <source>
        <dbReference type="SAM" id="Phobius"/>
    </source>
</evidence>
<evidence type="ECO:0000256" key="7">
    <source>
        <dbReference type="ARBA" id="ARBA00023319"/>
    </source>
</evidence>
<feature type="domain" description="Ig-like" evidence="9">
    <location>
        <begin position="27"/>
        <end position="100"/>
    </location>
</feature>
<dbReference type="FunFam" id="2.60.40.10:FF:000095">
    <property type="entry name" value="immunoglobulin superfamily member 11 isoform X1"/>
    <property type="match status" value="1"/>
</dbReference>
<evidence type="ECO:0000256" key="6">
    <source>
        <dbReference type="ARBA" id="ARBA00023157"/>
    </source>
</evidence>
<dbReference type="SMART" id="SM00408">
    <property type="entry name" value="IGc2"/>
    <property type="match status" value="2"/>
</dbReference>
<dbReference type="Proteomes" id="UP000265020">
    <property type="component" value="Unassembled WGS sequence"/>
</dbReference>
<keyword evidence="4 8" id="KW-1133">Transmembrane helix</keyword>
<dbReference type="SMART" id="SM00409">
    <property type="entry name" value="IG"/>
    <property type="match status" value="2"/>
</dbReference>
<evidence type="ECO:0000256" key="5">
    <source>
        <dbReference type="ARBA" id="ARBA00023136"/>
    </source>
</evidence>
<evidence type="ECO:0000256" key="2">
    <source>
        <dbReference type="ARBA" id="ARBA00022692"/>
    </source>
</evidence>
<evidence type="ECO:0000256" key="1">
    <source>
        <dbReference type="ARBA" id="ARBA00004479"/>
    </source>
</evidence>
<dbReference type="InterPro" id="IPR042474">
    <property type="entry name" value="A33"/>
</dbReference>
<dbReference type="InterPro" id="IPR036179">
    <property type="entry name" value="Ig-like_dom_sf"/>
</dbReference>
<name>A0A3Q2CQS6_CYPVA</name>
<keyword evidence="11" id="KW-1185">Reference proteome</keyword>
<dbReference type="SUPFAM" id="SSF48726">
    <property type="entry name" value="Immunoglobulin"/>
    <property type="match status" value="2"/>
</dbReference>
<evidence type="ECO:0000256" key="4">
    <source>
        <dbReference type="ARBA" id="ARBA00022989"/>
    </source>
</evidence>
<dbReference type="InterPro" id="IPR003599">
    <property type="entry name" value="Ig_sub"/>
</dbReference>